<protein>
    <recommendedName>
        <fullName evidence="5">Chemotaxis protein methyltransferase</fullName>
        <ecNumber evidence="5">2.1.1.80</ecNumber>
    </recommendedName>
</protein>
<dbReference type="PRINTS" id="PR00996">
    <property type="entry name" value="CHERMTFRASE"/>
</dbReference>
<comment type="function">
    <text evidence="5">Methylation of the membrane-bound methyl-accepting chemotaxis proteins (MCP) to form gamma-glutamyl methyl ester residues in MCP.</text>
</comment>
<dbReference type="EC" id="2.1.1.80" evidence="5"/>
<dbReference type="Pfam" id="PF01739">
    <property type="entry name" value="CheR"/>
    <property type="match status" value="1"/>
</dbReference>
<dbReference type="EMBL" id="NRRU01000008">
    <property type="protein sequence ID" value="MBK1711850.1"/>
    <property type="molecule type" value="Genomic_DNA"/>
</dbReference>
<dbReference type="Proteomes" id="UP001041814">
    <property type="component" value="Unassembled WGS sequence"/>
</dbReference>
<keyword evidence="2 5" id="KW-0489">Methyltransferase</keyword>
<proteinExistence type="predicted"/>
<dbReference type="InterPro" id="IPR050903">
    <property type="entry name" value="Bact_Chemotaxis_MeTrfase"/>
</dbReference>
<sequence length="268" mass="30065">MNDPAISEREFERFQLFIHEAAGIRLSPAKKALVSGRLSRRLREHGLGSYEEYYSLLHSGDAPGEFQTAIDLLTTNETYFFREPRHFDLLEQIAREAAAEARPLRVWSAACSSGEECYTIAMVLAETMGTTSWEVMGSDISSRVLERARSARYPMERARQVPPALLRRHCLRGQGPADGTLLVARALRERVSFAQLNLNRPLPAIGRFDIVFLRNVMIYFDADKKREVVARVLGQLVTGGHLLIGHSETLHGVSNAVRQVAPSTYVKV</sequence>
<dbReference type="SMART" id="SM00138">
    <property type="entry name" value="MeTrc"/>
    <property type="match status" value="1"/>
</dbReference>
<gene>
    <name evidence="7" type="ORF">CKO43_03525</name>
</gene>
<keyword evidence="3 5" id="KW-0808">Transferase</keyword>
<dbReference type="PROSITE" id="PS50123">
    <property type="entry name" value="CHER"/>
    <property type="match status" value="1"/>
</dbReference>
<evidence type="ECO:0000256" key="1">
    <source>
        <dbReference type="ARBA" id="ARBA00001541"/>
    </source>
</evidence>
<evidence type="ECO:0000256" key="5">
    <source>
        <dbReference type="PIRNR" id="PIRNR000410"/>
    </source>
</evidence>
<dbReference type="GO" id="GO:0008168">
    <property type="term" value="F:methyltransferase activity"/>
    <property type="evidence" value="ECO:0007669"/>
    <property type="project" value="UniProtKB-KW"/>
</dbReference>
<dbReference type="PANTHER" id="PTHR24422:SF26">
    <property type="entry name" value="CHEMOTAXIS PROTEIN METHYLTRANSFERASE"/>
    <property type="match status" value="1"/>
</dbReference>
<reference evidence="7" key="1">
    <citation type="submission" date="2017-08" db="EMBL/GenBank/DDBJ databases">
        <authorList>
            <person name="Imhoff J.F."/>
            <person name="Rahn T."/>
            <person name="Kuenzel S."/>
            <person name="Neulinger S.C."/>
        </authorList>
    </citation>
    <scope>NUCLEOTIDE SEQUENCE</scope>
    <source>
        <strain evidence="7">IM 151</strain>
    </source>
</reference>
<dbReference type="InterPro" id="IPR029063">
    <property type="entry name" value="SAM-dependent_MTases_sf"/>
</dbReference>
<dbReference type="InterPro" id="IPR026024">
    <property type="entry name" value="Chemotaxis_MeTrfase_CheR"/>
</dbReference>
<accession>A0ABS1DQK2</accession>
<dbReference type="PANTHER" id="PTHR24422">
    <property type="entry name" value="CHEMOTAXIS PROTEIN METHYLTRANSFERASE"/>
    <property type="match status" value="1"/>
</dbReference>
<dbReference type="GO" id="GO:0032259">
    <property type="term" value="P:methylation"/>
    <property type="evidence" value="ECO:0007669"/>
    <property type="project" value="UniProtKB-KW"/>
</dbReference>
<comment type="caution">
    <text evidence="7">The sequence shown here is derived from an EMBL/GenBank/DDBJ whole genome shotgun (WGS) entry which is preliminary data.</text>
</comment>
<dbReference type="InterPro" id="IPR000780">
    <property type="entry name" value="CheR_MeTrfase"/>
</dbReference>
<dbReference type="Gene3D" id="3.40.50.150">
    <property type="entry name" value="Vaccinia Virus protein VP39"/>
    <property type="match status" value="1"/>
</dbReference>
<name>A0ABS1DQK2_RUBGE</name>
<feature type="domain" description="CheR-type methyltransferase" evidence="6">
    <location>
        <begin position="1"/>
        <end position="268"/>
    </location>
</feature>
<dbReference type="SUPFAM" id="SSF53335">
    <property type="entry name" value="S-adenosyl-L-methionine-dependent methyltransferases"/>
    <property type="match status" value="1"/>
</dbReference>
<dbReference type="Gene3D" id="1.10.155.10">
    <property type="entry name" value="Chemotaxis receptor methyltransferase CheR, N-terminal domain"/>
    <property type="match status" value="1"/>
</dbReference>
<dbReference type="CDD" id="cd02440">
    <property type="entry name" value="AdoMet_MTases"/>
    <property type="match status" value="1"/>
</dbReference>
<evidence type="ECO:0000256" key="3">
    <source>
        <dbReference type="ARBA" id="ARBA00022679"/>
    </source>
</evidence>
<evidence type="ECO:0000259" key="6">
    <source>
        <dbReference type="PROSITE" id="PS50123"/>
    </source>
</evidence>
<evidence type="ECO:0000256" key="4">
    <source>
        <dbReference type="ARBA" id="ARBA00022691"/>
    </source>
</evidence>
<keyword evidence="8" id="KW-1185">Reference proteome</keyword>
<dbReference type="InterPro" id="IPR036804">
    <property type="entry name" value="CheR_N_sf"/>
</dbReference>
<dbReference type="InterPro" id="IPR022641">
    <property type="entry name" value="CheR_N"/>
</dbReference>
<evidence type="ECO:0000313" key="8">
    <source>
        <dbReference type="Proteomes" id="UP001041814"/>
    </source>
</evidence>
<comment type="catalytic activity">
    <reaction evidence="1 5">
        <text>L-glutamyl-[protein] + S-adenosyl-L-methionine = [protein]-L-glutamate 5-O-methyl ester + S-adenosyl-L-homocysteine</text>
        <dbReference type="Rhea" id="RHEA:24452"/>
        <dbReference type="Rhea" id="RHEA-COMP:10208"/>
        <dbReference type="Rhea" id="RHEA-COMP:10311"/>
        <dbReference type="ChEBI" id="CHEBI:29973"/>
        <dbReference type="ChEBI" id="CHEBI:57856"/>
        <dbReference type="ChEBI" id="CHEBI:59789"/>
        <dbReference type="ChEBI" id="CHEBI:82795"/>
        <dbReference type="EC" id="2.1.1.80"/>
    </reaction>
</comment>
<keyword evidence="4 5" id="KW-0949">S-adenosyl-L-methionine</keyword>
<evidence type="ECO:0000256" key="2">
    <source>
        <dbReference type="ARBA" id="ARBA00022603"/>
    </source>
</evidence>
<reference evidence="7" key="2">
    <citation type="journal article" date="2020" name="Microorganisms">
        <title>Osmotic Adaptation and Compatible Solute Biosynthesis of Phototrophic Bacteria as Revealed from Genome Analyses.</title>
        <authorList>
            <person name="Imhoff J.F."/>
            <person name="Rahn T."/>
            <person name="Kunzel S."/>
            <person name="Keller A."/>
            <person name="Neulinger S.C."/>
        </authorList>
    </citation>
    <scope>NUCLEOTIDE SEQUENCE</scope>
    <source>
        <strain evidence="7">IM 151</strain>
    </source>
</reference>
<organism evidence="7 8">
    <name type="scientific">Rubrivivax gelatinosus</name>
    <name type="common">Rhodocyclus gelatinosus</name>
    <name type="synonym">Rhodopseudomonas gelatinosa</name>
    <dbReference type="NCBI Taxonomy" id="28068"/>
    <lineage>
        <taxon>Bacteria</taxon>
        <taxon>Pseudomonadati</taxon>
        <taxon>Pseudomonadota</taxon>
        <taxon>Betaproteobacteria</taxon>
        <taxon>Burkholderiales</taxon>
        <taxon>Sphaerotilaceae</taxon>
        <taxon>Rubrivivax</taxon>
    </lineage>
</organism>
<dbReference type="SUPFAM" id="SSF47757">
    <property type="entry name" value="Chemotaxis receptor methyltransferase CheR, N-terminal domain"/>
    <property type="match status" value="1"/>
</dbReference>
<dbReference type="PIRSF" id="PIRSF000410">
    <property type="entry name" value="CheR"/>
    <property type="match status" value="1"/>
</dbReference>
<evidence type="ECO:0000313" key="7">
    <source>
        <dbReference type="EMBL" id="MBK1711850.1"/>
    </source>
</evidence>
<dbReference type="Pfam" id="PF03705">
    <property type="entry name" value="CheR_N"/>
    <property type="match status" value="1"/>
</dbReference>
<dbReference type="RefSeq" id="WP_200229888.1">
    <property type="nucleotide sequence ID" value="NZ_NRRT01000039.1"/>
</dbReference>
<dbReference type="InterPro" id="IPR022642">
    <property type="entry name" value="CheR_C"/>
</dbReference>